<keyword evidence="1" id="KW-1133">Transmembrane helix</keyword>
<feature type="domain" description="Vacuolar sorting protein Vps3844 C-terminal" evidence="3">
    <location>
        <begin position="305"/>
        <end position="411"/>
    </location>
</feature>
<dbReference type="Proteomes" id="UP000234585">
    <property type="component" value="Unassembled WGS sequence"/>
</dbReference>
<dbReference type="RefSeq" id="XP_024668005.1">
    <property type="nucleotide sequence ID" value="XM_024820043.1"/>
</dbReference>
<gene>
    <name evidence="4" type="ORF">BDW47DRAFT_85324</name>
</gene>
<dbReference type="InterPro" id="IPR024382">
    <property type="entry name" value="Vps3844_C"/>
</dbReference>
<dbReference type="PANTHER" id="PTHR36853">
    <property type="entry name" value="EXPRESSED PROTEIN"/>
    <property type="match status" value="1"/>
</dbReference>
<dbReference type="AlphaFoldDB" id="A0A2I2F039"/>
<dbReference type="EMBL" id="KZ559189">
    <property type="protein sequence ID" value="PLB33993.1"/>
    <property type="molecule type" value="Genomic_DNA"/>
</dbReference>
<feature type="chain" id="PRO_5014199111" description="Vacuolar sorting protein Vps3844 C-terminal domain-containing protein" evidence="2">
    <location>
        <begin position="28"/>
        <end position="420"/>
    </location>
</feature>
<dbReference type="OrthoDB" id="5583277at2759"/>
<organism evidence="4 5">
    <name type="scientific">Aspergillus candidus</name>
    <dbReference type="NCBI Taxonomy" id="41067"/>
    <lineage>
        <taxon>Eukaryota</taxon>
        <taxon>Fungi</taxon>
        <taxon>Dikarya</taxon>
        <taxon>Ascomycota</taxon>
        <taxon>Pezizomycotina</taxon>
        <taxon>Eurotiomycetes</taxon>
        <taxon>Eurotiomycetidae</taxon>
        <taxon>Eurotiales</taxon>
        <taxon>Aspergillaceae</taxon>
        <taxon>Aspergillus</taxon>
        <taxon>Aspergillus subgen. Circumdati</taxon>
    </lineage>
</organism>
<feature type="transmembrane region" description="Helical" evidence="1">
    <location>
        <begin position="376"/>
        <end position="400"/>
    </location>
</feature>
<protein>
    <recommendedName>
        <fullName evidence="3">Vacuolar sorting protein Vps3844 C-terminal domain-containing protein</fullName>
    </recommendedName>
</protein>
<evidence type="ECO:0000256" key="1">
    <source>
        <dbReference type="SAM" id="Phobius"/>
    </source>
</evidence>
<keyword evidence="1" id="KW-0812">Transmembrane</keyword>
<evidence type="ECO:0000313" key="4">
    <source>
        <dbReference type="EMBL" id="PLB33993.1"/>
    </source>
</evidence>
<keyword evidence="2" id="KW-0732">Signal</keyword>
<feature type="signal peptide" evidence="2">
    <location>
        <begin position="1"/>
        <end position="27"/>
    </location>
</feature>
<dbReference type="GeneID" id="36527203"/>
<proteinExistence type="predicted"/>
<dbReference type="GO" id="GO:0005783">
    <property type="term" value="C:endoplasmic reticulum"/>
    <property type="evidence" value="ECO:0007669"/>
    <property type="project" value="TreeGrafter"/>
</dbReference>
<accession>A0A2I2F039</accession>
<evidence type="ECO:0000313" key="5">
    <source>
        <dbReference type="Proteomes" id="UP000234585"/>
    </source>
</evidence>
<dbReference type="STRING" id="41067.A0A2I2F039"/>
<dbReference type="Pfam" id="PF12955">
    <property type="entry name" value="Vps3844_C"/>
    <property type="match status" value="1"/>
</dbReference>
<sequence length="420" mass="44714">MRQLSKILNLWALIACGVSAWEASILAFEPHFQWNAPRAPALSGAAAQQLLDHRLKSSVASNLGDVDPDTLKVIDRLGGAQEQLFGLSCDDENLDRSFFVIEGLSSEVGSSVLNGYEGAVTILDLPTAFLEKNLHGALNGALNGDTQGVSGLAEAKHCVTNTGNKAESRAPQAFRDCLPKDSSYGPVRSVFDKELINHVKGIESWVDTETLTAIVKISLESPNNVSSRAADAVKAFLHGLHELTINGKEVTALVLQESSNAEDLARRTKIPRTVMDGTLSKNDNLESLVKSEYQDSLLSTSFPSCFTSEASCIEATHGCSGHGSCHNKERSVNGGAKSDCYTCKCRETITRKEDGSIQKSSWGGSACQKKDISTPFFLVAGISIMAIAATGAAVGMLYYVGQEELPGVISAGVGTMGLKK</sequence>
<keyword evidence="5" id="KW-1185">Reference proteome</keyword>
<evidence type="ECO:0000259" key="3">
    <source>
        <dbReference type="Pfam" id="PF12955"/>
    </source>
</evidence>
<keyword evidence="1" id="KW-0472">Membrane</keyword>
<evidence type="ECO:0000256" key="2">
    <source>
        <dbReference type="SAM" id="SignalP"/>
    </source>
</evidence>
<name>A0A2I2F039_ASPCN</name>
<dbReference type="InterPro" id="IPR053065">
    <property type="entry name" value="Archenteron_Induction-Rel"/>
</dbReference>
<dbReference type="PANTHER" id="PTHR36853:SF1">
    <property type="entry name" value="DUF3844 DOMAIN-CONTAINING PROTEIN"/>
    <property type="match status" value="1"/>
</dbReference>
<reference evidence="4 5" key="1">
    <citation type="submission" date="2017-12" db="EMBL/GenBank/DDBJ databases">
        <authorList>
            <consortium name="DOE Joint Genome Institute"/>
            <person name="Haridas S."/>
            <person name="Kjaerbolling I."/>
            <person name="Vesth T.C."/>
            <person name="Frisvad J.C."/>
            <person name="Nybo J.L."/>
            <person name="Theobald S."/>
            <person name="Kuo A."/>
            <person name="Bowyer P."/>
            <person name="Matsuda Y."/>
            <person name="Mondo S."/>
            <person name="Lyhne E.K."/>
            <person name="Kogle M.E."/>
            <person name="Clum A."/>
            <person name="Lipzen A."/>
            <person name="Salamov A."/>
            <person name="Ngan C.Y."/>
            <person name="Daum C."/>
            <person name="Chiniquy J."/>
            <person name="Barry K."/>
            <person name="LaButti K."/>
            <person name="Simmons B.A."/>
            <person name="Magnuson J.K."/>
            <person name="Mortensen U.H."/>
            <person name="Larsen T.O."/>
            <person name="Grigoriev I.V."/>
            <person name="Baker S.E."/>
            <person name="Andersen M.R."/>
            <person name="Nordberg H.P."/>
            <person name="Cantor M.N."/>
            <person name="Hua S.X."/>
        </authorList>
    </citation>
    <scope>NUCLEOTIDE SEQUENCE [LARGE SCALE GENOMIC DNA]</scope>
    <source>
        <strain evidence="4 5">CBS 102.13</strain>
    </source>
</reference>